<protein>
    <submittedName>
        <fullName evidence="2">Tripartite tricarboxylate transporter substrate-binding protein</fullName>
    </submittedName>
</protein>
<organism evidence="2 3">
    <name type="scientific">Sabulicella glaciei</name>
    <dbReference type="NCBI Taxonomy" id="2984948"/>
    <lineage>
        <taxon>Bacteria</taxon>
        <taxon>Pseudomonadati</taxon>
        <taxon>Pseudomonadota</taxon>
        <taxon>Alphaproteobacteria</taxon>
        <taxon>Acetobacterales</taxon>
        <taxon>Acetobacteraceae</taxon>
        <taxon>Sabulicella</taxon>
    </lineage>
</organism>
<dbReference type="Pfam" id="PF03401">
    <property type="entry name" value="TctC"/>
    <property type="match status" value="1"/>
</dbReference>
<name>A0ABT3NTT0_9PROT</name>
<dbReference type="PANTHER" id="PTHR42928">
    <property type="entry name" value="TRICARBOXYLATE-BINDING PROTEIN"/>
    <property type="match status" value="1"/>
</dbReference>
<comment type="similarity">
    <text evidence="1">Belongs to the UPF0065 (bug) family.</text>
</comment>
<proteinExistence type="inferred from homology"/>
<dbReference type="Gene3D" id="3.40.190.10">
    <property type="entry name" value="Periplasmic binding protein-like II"/>
    <property type="match status" value="1"/>
</dbReference>
<sequence>MHHLTRRLAVALAGSGLAARARASEWRPSRPMRIIVPAPPGGITDIGGRLVGAQLQAAWGQPVVVENRSGGGGVTGTVEFLRAAPDGHTLLVGNIGPQSIAYTLFRELPYTPASFAPVSGLIRGPNVLVVHPSVPATTVPEFIALLRARRGQLNYASSGIGQSPHLSGVWFLQLARAEAAHVPFRGSAPALVELLAGNVQFMFENLIAASQHVQAGRLRALAVTSAERSPLLPDVPALRETAPELAEYDVSTWVGLFGLAASPPEAAAACNAEVGKVLAQPDTRTRFAQAGSAPHPTTVEQFGDFVAREIAKWRDVIRREGLVLELG</sequence>
<evidence type="ECO:0000313" key="3">
    <source>
        <dbReference type="Proteomes" id="UP001526430"/>
    </source>
</evidence>
<dbReference type="RefSeq" id="WP_301589474.1">
    <property type="nucleotide sequence ID" value="NZ_JAPFQI010000004.1"/>
</dbReference>
<dbReference type="Gene3D" id="3.40.190.150">
    <property type="entry name" value="Bordetella uptake gene, domain 1"/>
    <property type="match status" value="1"/>
</dbReference>
<evidence type="ECO:0000256" key="1">
    <source>
        <dbReference type="ARBA" id="ARBA00006987"/>
    </source>
</evidence>
<comment type="caution">
    <text evidence="2">The sequence shown here is derived from an EMBL/GenBank/DDBJ whole genome shotgun (WGS) entry which is preliminary data.</text>
</comment>
<keyword evidence="3" id="KW-1185">Reference proteome</keyword>
<dbReference type="Proteomes" id="UP001526430">
    <property type="component" value="Unassembled WGS sequence"/>
</dbReference>
<reference evidence="2 3" key="1">
    <citation type="submission" date="2022-10" db="EMBL/GenBank/DDBJ databases">
        <title>Roseococcus glaciei nov., sp. nov., isolated from glacier.</title>
        <authorList>
            <person name="Liu Q."/>
            <person name="Xin Y.-H."/>
        </authorList>
    </citation>
    <scope>NUCLEOTIDE SEQUENCE [LARGE SCALE GENOMIC DNA]</scope>
    <source>
        <strain evidence="2 3">MDT2-1-1</strain>
    </source>
</reference>
<dbReference type="PANTHER" id="PTHR42928:SF5">
    <property type="entry name" value="BLR1237 PROTEIN"/>
    <property type="match status" value="1"/>
</dbReference>
<dbReference type="SUPFAM" id="SSF53850">
    <property type="entry name" value="Periplasmic binding protein-like II"/>
    <property type="match status" value="1"/>
</dbReference>
<evidence type="ECO:0000313" key="2">
    <source>
        <dbReference type="EMBL" id="MCW8085562.1"/>
    </source>
</evidence>
<dbReference type="EMBL" id="JAPFQI010000004">
    <property type="protein sequence ID" value="MCW8085562.1"/>
    <property type="molecule type" value="Genomic_DNA"/>
</dbReference>
<dbReference type="PIRSF" id="PIRSF017082">
    <property type="entry name" value="YflP"/>
    <property type="match status" value="1"/>
</dbReference>
<dbReference type="InterPro" id="IPR005064">
    <property type="entry name" value="BUG"/>
</dbReference>
<accession>A0ABT3NTT0</accession>
<dbReference type="InterPro" id="IPR042100">
    <property type="entry name" value="Bug_dom1"/>
</dbReference>
<gene>
    <name evidence="2" type="ORF">OF850_07990</name>
</gene>